<comment type="caution">
    <text evidence="5">The sequence shown here is derived from an EMBL/GenBank/DDBJ whole genome shotgun (WGS) entry which is preliminary data.</text>
</comment>
<dbReference type="SUPFAM" id="SSF52540">
    <property type="entry name" value="P-loop containing nucleoside triphosphate hydrolases"/>
    <property type="match status" value="2"/>
</dbReference>
<dbReference type="Gene3D" id="3.40.50.300">
    <property type="entry name" value="P-loop containing nucleotide triphosphate hydrolases"/>
    <property type="match status" value="1"/>
</dbReference>
<evidence type="ECO:0000256" key="2">
    <source>
        <dbReference type="SAM" id="MobiDB-lite"/>
    </source>
</evidence>
<dbReference type="GO" id="GO:0016787">
    <property type="term" value="F:hydrolase activity"/>
    <property type="evidence" value="ECO:0007669"/>
    <property type="project" value="UniProtKB-KW"/>
</dbReference>
<protein>
    <submittedName>
        <fullName evidence="5">Helicase</fullName>
    </submittedName>
</protein>
<dbReference type="InterPro" id="IPR001650">
    <property type="entry name" value="Helicase_C-like"/>
</dbReference>
<dbReference type="Pfam" id="PF00271">
    <property type="entry name" value="Helicase_C"/>
    <property type="match status" value="1"/>
</dbReference>
<dbReference type="Pfam" id="PF00176">
    <property type="entry name" value="SNF2-rel_dom"/>
    <property type="match status" value="1"/>
</dbReference>
<dbReference type="Pfam" id="PF08455">
    <property type="entry name" value="SNF2_assoc"/>
    <property type="match status" value="1"/>
</dbReference>
<feature type="domain" description="Helicase ATP-binding" evidence="3">
    <location>
        <begin position="817"/>
        <end position="996"/>
    </location>
</feature>
<dbReference type="PROSITE" id="PS51194">
    <property type="entry name" value="HELICASE_CTER"/>
    <property type="match status" value="1"/>
</dbReference>
<evidence type="ECO:0000313" key="5">
    <source>
        <dbReference type="EMBL" id="KAB7460678.1"/>
    </source>
</evidence>
<dbReference type="CDD" id="cd18012">
    <property type="entry name" value="DEXQc_arch_SWI2_SNF2"/>
    <property type="match status" value="1"/>
</dbReference>
<evidence type="ECO:0000259" key="3">
    <source>
        <dbReference type="PROSITE" id="PS51192"/>
    </source>
</evidence>
<dbReference type="CDD" id="cd18793">
    <property type="entry name" value="SF2_C_SNF"/>
    <property type="match status" value="1"/>
</dbReference>
<dbReference type="InterPro" id="IPR000330">
    <property type="entry name" value="SNF2_N"/>
</dbReference>
<feature type="domain" description="Helicase C-terminal" evidence="4">
    <location>
        <begin position="1122"/>
        <end position="1285"/>
    </location>
</feature>
<gene>
    <name evidence="5" type="ORF">GBB04_06355</name>
</gene>
<evidence type="ECO:0000313" key="6">
    <source>
        <dbReference type="Proteomes" id="UP000429211"/>
    </source>
</evidence>
<dbReference type="SMART" id="SM00487">
    <property type="entry name" value="DEXDc"/>
    <property type="match status" value="1"/>
</dbReference>
<evidence type="ECO:0000259" key="4">
    <source>
        <dbReference type="PROSITE" id="PS51194"/>
    </source>
</evidence>
<dbReference type="RefSeq" id="WP_034521530.1">
    <property type="nucleotide sequence ID" value="NZ_CP162925.1"/>
</dbReference>
<dbReference type="Gene3D" id="3.40.50.10810">
    <property type="entry name" value="Tandem AAA-ATPase domain"/>
    <property type="match status" value="1"/>
</dbReference>
<dbReference type="InterPro" id="IPR027417">
    <property type="entry name" value="P-loop_NTPase"/>
</dbReference>
<dbReference type="SMART" id="SM00490">
    <property type="entry name" value="HELICc"/>
    <property type="match status" value="1"/>
</dbReference>
<sequence>MAERGERRKVPGKLTWLSDELHSECNTAVLQRARGITNQWRAKMRDLYCLNDPEADRITLSASVRGTTSPSSNYTVQATVDMGDQLLLARYCSCPAFAGADSAHDRGYRDSFGYRSFSDDDEIYDYEDADYDDYDDFGREPAFGHVDEGNDDANAYQSPHGFGRRSRRSTDGRSAGTGFRYTGMCKHLAAMIMLFVQTPERFHGYQPGNATPRYIADYMRRIDAERHTSNKDSQLSLLKRIANAKQRLGEEQGWLAPDHHGKAGGSHNDGPAIVLPGSVHLEPTITLTEGTTWSLSLRIGHDNTSYVLKNISRFVSNMRTGAYESYGRKLAFTHTPDMLDQFSQSVLTSLNRVLATRAISQMQNRYSYGDAVTVQRDLLLTDWEVCDLLDLHDALPLPLPNGEASENTHAMETDDIAGLAQHKPTSIMVASGLSHAGELNIIEGNPAFGFNVSYERHGEDRGIRIIADKVIMGTVTGQHSRYMICAQTNGYADTALYRCSAAMEPAFGPLSSLCVGDPDGVFIAEEDWPMFARTILPALADAGIGLHVPQEVAYAIGAECRIEYYLDRDLYGVTCEVVARYGDFVFQLVPAAKELRGVVNPDSTSKASLVKRDQECETLAVQVARQLFPTWSATNPARVREEDEDAILLLITEGVEILKSMGQVFSTAAFDGLMSPSKPSVKVGLSVESNLVEISPIADEVPMNEVGALLDSYRRRRRYHRLHDGTFVDLRDADLGELDRIASDLDLTGTQLDGGTIAIPGYQAFLLDAQVPDERKNASFTSYVNDVKIIDPSRYEVPQALRNVLRPYQAEGFRWLSTLWDKGFGGILADEMGLGKSVQLLALVEARKGNGPTLIVCPASLVYNWAAECEKFTADLTVEVVAGTKTERRNVLRRLRAMAKSESSSSSVSEASSESEDGPDILITSYDLLRRDIDEYAGCRFACMVLDEAQYIKNHATKVAKVVKQVNAAHRFALTGTPIENRLSELWSIFDFLMPGLLGTYTRFRERYEQPILAPGPEQSVMADKLRALVGLFIKRRLKKDVLTDLPDKFENVVTVKLAGEQRKLYAAHEQRLRAALTKTRDADFNTSRVRILAEFTLLRELCCDPRLVYADAKNGSAKLEAIDDLVANCMDEGKKVLIFSQFTSFLDLIGVRLAEHGVAFHVITGETPKRKRVELVDEFNGDDAPVFLISLKAGNTGLNLVGASVVIHADPWWNEAAQNQATDRAHRIGQTQDVNVYRIVAKDTIEERMLKLQRDKSRLARQFTDGGASGGVGSLTKDDLLDLLS</sequence>
<keyword evidence="5" id="KW-0067">ATP-binding</keyword>
<feature type="region of interest" description="Disordered" evidence="2">
    <location>
        <begin position="144"/>
        <end position="175"/>
    </location>
</feature>
<accession>A0A7J5THJ5</accession>
<organism evidence="5 6">
    <name type="scientific">Bifidobacterium dentium</name>
    <dbReference type="NCBI Taxonomy" id="1689"/>
    <lineage>
        <taxon>Bacteria</taxon>
        <taxon>Bacillati</taxon>
        <taxon>Actinomycetota</taxon>
        <taxon>Actinomycetes</taxon>
        <taxon>Bifidobacteriales</taxon>
        <taxon>Bifidobacteriaceae</taxon>
        <taxon>Bifidobacterium</taxon>
    </lineage>
</organism>
<dbReference type="Proteomes" id="UP000429211">
    <property type="component" value="Unassembled WGS sequence"/>
</dbReference>
<dbReference type="GO" id="GO:0005524">
    <property type="term" value="F:ATP binding"/>
    <property type="evidence" value="ECO:0007669"/>
    <property type="project" value="InterPro"/>
</dbReference>
<name>A0A7J5THJ5_9BIFI</name>
<dbReference type="PROSITE" id="PS51192">
    <property type="entry name" value="HELICASE_ATP_BIND_1"/>
    <property type="match status" value="1"/>
</dbReference>
<keyword evidence="5" id="KW-0347">Helicase</keyword>
<dbReference type="InterPro" id="IPR014001">
    <property type="entry name" value="Helicase_ATP-bd"/>
</dbReference>
<dbReference type="EMBL" id="WDPD01000005">
    <property type="protein sequence ID" value="KAB7460678.1"/>
    <property type="molecule type" value="Genomic_DNA"/>
</dbReference>
<dbReference type="InterPro" id="IPR013663">
    <property type="entry name" value="Helicase_SWF/SNF/SWI_bac"/>
</dbReference>
<keyword evidence="1" id="KW-0378">Hydrolase</keyword>
<reference evidence="5 6" key="1">
    <citation type="journal article" date="2019" name="Nat. Med.">
        <title>A library of human gut bacterial isolates paired with longitudinal multiomics data enables mechanistic microbiome research.</title>
        <authorList>
            <person name="Poyet M."/>
            <person name="Groussin M."/>
            <person name="Gibbons S.M."/>
            <person name="Avila-Pacheco J."/>
            <person name="Jiang X."/>
            <person name="Kearney S.M."/>
            <person name="Perrotta A.R."/>
            <person name="Berdy B."/>
            <person name="Zhao S."/>
            <person name="Lieberman T.D."/>
            <person name="Swanson P.K."/>
            <person name="Smith M."/>
            <person name="Roesemann S."/>
            <person name="Alexander J.E."/>
            <person name="Rich S.A."/>
            <person name="Livny J."/>
            <person name="Vlamakis H."/>
            <person name="Clish C."/>
            <person name="Bullock K."/>
            <person name="Deik A."/>
            <person name="Scott J."/>
            <person name="Pierce K.A."/>
            <person name="Xavier R.J."/>
            <person name="Alm E.J."/>
        </authorList>
    </citation>
    <scope>NUCLEOTIDE SEQUENCE [LARGE SCALE GENOMIC DNA]</scope>
    <source>
        <strain evidence="5 6">BIOML-A2</strain>
    </source>
</reference>
<dbReference type="GO" id="GO:0004386">
    <property type="term" value="F:helicase activity"/>
    <property type="evidence" value="ECO:0007669"/>
    <property type="project" value="UniProtKB-KW"/>
</dbReference>
<proteinExistence type="predicted"/>
<dbReference type="InterPro" id="IPR038718">
    <property type="entry name" value="SNF2-like_sf"/>
</dbReference>
<dbReference type="InterPro" id="IPR049730">
    <property type="entry name" value="SNF2/RAD54-like_C"/>
</dbReference>
<dbReference type="PANTHER" id="PTHR10799">
    <property type="entry name" value="SNF2/RAD54 HELICASE FAMILY"/>
    <property type="match status" value="1"/>
</dbReference>
<keyword evidence="5" id="KW-0547">Nucleotide-binding</keyword>
<evidence type="ECO:0000256" key="1">
    <source>
        <dbReference type="ARBA" id="ARBA00022801"/>
    </source>
</evidence>